<organism evidence="2 3">
    <name type="scientific">Prochlorococcus marinus (strain MIT 9303)</name>
    <dbReference type="NCBI Taxonomy" id="59922"/>
    <lineage>
        <taxon>Bacteria</taxon>
        <taxon>Bacillati</taxon>
        <taxon>Cyanobacteriota</taxon>
        <taxon>Cyanophyceae</taxon>
        <taxon>Synechococcales</taxon>
        <taxon>Prochlorococcaceae</taxon>
        <taxon>Prochlorococcus</taxon>
    </lineage>
</organism>
<dbReference type="HOGENOM" id="CLU_408178_0_0_3"/>
<sequence length="673" mass="77080">MNNQQLYKKNCLWLKATIGENESSRILKAEAEVRVNNEMININGKRVYEDVRSEIILPVMLQILKPRNIRHAKYSSDDQSKNVNDIAKSVISSVDEEVLKTLPLADKAFVSKENKSNQNYVCLGSMTLLAFEELSKEEGSKNLINSGGLKMKNINSITLIESDTENLHLLLNMIDIEEFVSMCKIKRIGFHLIVEEDKDRLIEKIFNYFTEVMPCQLFRLSMVKEERLNSILIAVDSWLFSESGIGYRSYASLGFTTDEINQIVNGSINYGRKGRFKHLIKGSLVDNLASQAIVVASGPSLDRHIEWLEKNCRKFTIFASSSSVKTLLRNNIACDFLVINERNVIVYDLLKELKCEYSKLSEITLICSDTVDPRIPSLFKQVVFFQRPRSSICALYSEYSDSMLGSSGPEAVNCSIETAYLLGFKNIFMLGCDFGARKRAYPRSEDAMGPSPRALNLPVMGNLGRTVFSQPSLLMVRDSIEWFAGVYSDLKLIRCGEGVELTNSKTIDILDESVSKRFVKDKIKISNERLLRNCIERNNPQSAKEKIPQYKRSLNKYCKDIMATIEEESDWNIEFERKLKGYLYWSLNSETEPFYDVASRRTMRFCVFHLLHTLYDNADSIEEFKIAKKEFGKSIKQIEEIILIILKAVEKYAEHSDKGMEDWSPEVIKKFIV</sequence>
<evidence type="ECO:0000259" key="1">
    <source>
        <dbReference type="Pfam" id="PF01973"/>
    </source>
</evidence>
<dbReference type="PANTHER" id="PTHR41786">
    <property type="entry name" value="MOTILITY ACCESSORY FACTOR MAF"/>
    <property type="match status" value="1"/>
</dbReference>
<dbReference type="KEGG" id="pmf:P9303_01231"/>
<evidence type="ECO:0000313" key="2">
    <source>
        <dbReference type="EMBL" id="ABM76878.1"/>
    </source>
</evidence>
<dbReference type="PANTHER" id="PTHR41786:SF1">
    <property type="entry name" value="6-HYDROXYMETHYLPTERIN DIPHOSPHOKINASE MPTE-LIKE DOMAIN-CONTAINING PROTEIN"/>
    <property type="match status" value="1"/>
</dbReference>
<feature type="domain" description="6-hydroxymethylpterin diphosphokinase MptE-like" evidence="1">
    <location>
        <begin position="279"/>
        <end position="438"/>
    </location>
</feature>
<dbReference type="Pfam" id="PF01973">
    <property type="entry name" value="MptE-like"/>
    <property type="match status" value="1"/>
</dbReference>
<reference evidence="2 3" key="1">
    <citation type="journal article" date="2007" name="PLoS Genet.">
        <title>Patterns and implications of gene gain and loss in the evolution of Prochlorococcus.</title>
        <authorList>
            <person name="Kettler G.C."/>
            <person name="Martiny A.C."/>
            <person name="Huang K."/>
            <person name="Zucker J."/>
            <person name="Coleman M.L."/>
            <person name="Rodrigue S."/>
            <person name="Chen F."/>
            <person name="Lapidus A."/>
            <person name="Ferriera S."/>
            <person name="Johnson J."/>
            <person name="Steglich C."/>
            <person name="Church G.M."/>
            <person name="Richardson P."/>
            <person name="Chisholm S.W."/>
        </authorList>
    </citation>
    <scope>NUCLEOTIDE SEQUENCE [LARGE SCALE GENOMIC DNA]</scope>
    <source>
        <strain evidence="2 3">MIT 9303</strain>
    </source>
</reference>
<dbReference type="EMBL" id="CP000554">
    <property type="protein sequence ID" value="ABM76878.1"/>
    <property type="molecule type" value="Genomic_DNA"/>
</dbReference>
<dbReference type="RefSeq" id="WP_011824809.1">
    <property type="nucleotide sequence ID" value="NC_008820.1"/>
</dbReference>
<protein>
    <recommendedName>
        <fullName evidence="1">6-hydroxymethylpterin diphosphokinase MptE-like domain-containing protein</fullName>
    </recommendedName>
</protein>
<evidence type="ECO:0000313" key="3">
    <source>
        <dbReference type="Proteomes" id="UP000002274"/>
    </source>
</evidence>
<dbReference type="BioCyc" id="PMAR59922:G1G80-119-MONOMER"/>
<accession>A2C5W8</accession>
<dbReference type="Proteomes" id="UP000002274">
    <property type="component" value="Chromosome"/>
</dbReference>
<dbReference type="STRING" id="59922.P9303_01231"/>
<name>A2C5W8_PROM3</name>
<dbReference type="InterPro" id="IPR002826">
    <property type="entry name" value="MptE-like"/>
</dbReference>
<gene>
    <name evidence="2" type="ordered locus">P9303_01231</name>
</gene>
<proteinExistence type="predicted"/>
<dbReference type="AlphaFoldDB" id="A2C5W8"/>